<protein>
    <recommendedName>
        <fullName evidence="6">EpsG family protein</fullName>
    </recommendedName>
</protein>
<evidence type="ECO:0000256" key="1">
    <source>
        <dbReference type="SAM" id="Phobius"/>
    </source>
</evidence>
<evidence type="ECO:0000313" key="3">
    <source>
        <dbReference type="EMBL" id="TMP59103.1"/>
    </source>
</evidence>
<sequence>MIIFSVFIFILFIGSIVYVPVLFLSLSSLILMSFKVRPVYYQATVATLIALFCMAINGTGQTIGDVTRYYQGFEDFSYWYALIDYKLFRFIAFYLLDLFNAPIKAYTFICILLVSLLYQIYFDKFCKSFLPYQREDFIFRFIKLIFIISVVPLSVSLSFENVLSFVFFFCFIVENKIEKRKKIACFFLLLSFITHFSSFLLYFILLIVIVCDRFNMKYAFSCFWVVFSMVFLYFISFINAKTGLFVVDFFIEKSNYYLFGPWSIFIGIGEYYMLFIAIVKIAISGFCTSYFYKNSKGSFESYLFKFLLLFLIFTSLFLLSRSLVYRYVYLGFVLFAPVIYCYIRSANIKLGRRRGLTVLYILTLFSSPNIFYVISIKDREIKPDYFYLSSIVDIFEYEFVLPDGLEKLKSRTEKVEEIE</sequence>
<reference evidence="4 5" key="1">
    <citation type="submission" date="2017-12" db="EMBL/GenBank/DDBJ databases">
        <authorList>
            <person name="Paulsen S."/>
            <person name="Gram L.K."/>
        </authorList>
    </citation>
    <scope>NUCLEOTIDE SEQUENCE [LARGE SCALE GENOMIC DNA]</scope>
    <source>
        <strain evidence="3 5">S2231</strain>
        <strain evidence="2 4">S2233</strain>
    </source>
</reference>
<dbReference type="EMBL" id="PNCK01000016">
    <property type="protein sequence ID" value="TMP45724.1"/>
    <property type="molecule type" value="Genomic_DNA"/>
</dbReference>
<dbReference type="Proteomes" id="UP000307706">
    <property type="component" value="Unassembled WGS sequence"/>
</dbReference>
<reference evidence="4 5" key="2">
    <citation type="submission" date="2019-06" db="EMBL/GenBank/DDBJ databases">
        <title>Co-occurence of chitin degradation, pigmentation and bioactivity in marine Pseudoalteromonas.</title>
        <authorList>
            <person name="Sonnenschein E.C."/>
            <person name="Bech P.K."/>
        </authorList>
    </citation>
    <scope>NUCLEOTIDE SEQUENCE [LARGE SCALE GENOMIC DNA]</scope>
    <source>
        <strain evidence="5">S2231</strain>
        <strain evidence="2 4">S2233</strain>
    </source>
</reference>
<keyword evidence="4" id="KW-1185">Reference proteome</keyword>
<dbReference type="AlphaFoldDB" id="A0A5S3XPC6"/>
<feature type="transmembrane region" description="Helical" evidence="1">
    <location>
        <begin position="303"/>
        <end position="320"/>
    </location>
</feature>
<proteinExistence type="predicted"/>
<accession>A0A5S3XPC6</accession>
<feature type="transmembrane region" description="Helical" evidence="1">
    <location>
        <begin position="355"/>
        <end position="374"/>
    </location>
</feature>
<keyword evidence="1" id="KW-0472">Membrane</keyword>
<evidence type="ECO:0008006" key="6">
    <source>
        <dbReference type="Google" id="ProtNLM"/>
    </source>
</evidence>
<gene>
    <name evidence="3" type="ORF">CWB96_11100</name>
    <name evidence="2" type="ORF">CWB97_03745</name>
</gene>
<feature type="transmembrane region" description="Helical" evidence="1">
    <location>
        <begin position="78"/>
        <end position="96"/>
    </location>
</feature>
<dbReference type="EMBL" id="PNCL01000050">
    <property type="protein sequence ID" value="TMP59103.1"/>
    <property type="molecule type" value="Genomic_DNA"/>
</dbReference>
<feature type="transmembrane region" description="Helical" evidence="1">
    <location>
        <begin position="271"/>
        <end position="291"/>
    </location>
</feature>
<feature type="transmembrane region" description="Helical" evidence="1">
    <location>
        <begin position="185"/>
        <end position="210"/>
    </location>
</feature>
<feature type="transmembrane region" description="Helical" evidence="1">
    <location>
        <begin position="6"/>
        <end position="32"/>
    </location>
</feature>
<feature type="transmembrane region" description="Helical" evidence="1">
    <location>
        <begin position="103"/>
        <end position="121"/>
    </location>
</feature>
<feature type="transmembrane region" description="Helical" evidence="1">
    <location>
        <begin position="39"/>
        <end position="58"/>
    </location>
</feature>
<evidence type="ECO:0000313" key="5">
    <source>
        <dbReference type="Proteomes" id="UP000307706"/>
    </source>
</evidence>
<evidence type="ECO:0000313" key="2">
    <source>
        <dbReference type="EMBL" id="TMP45724.1"/>
    </source>
</evidence>
<comment type="caution">
    <text evidence="3">The sequence shown here is derived from an EMBL/GenBank/DDBJ whole genome shotgun (WGS) entry which is preliminary data.</text>
</comment>
<feature type="transmembrane region" description="Helical" evidence="1">
    <location>
        <begin position="216"/>
        <end position="235"/>
    </location>
</feature>
<dbReference type="RefSeq" id="WP_138595133.1">
    <property type="nucleotide sequence ID" value="NZ_PNCK01000016.1"/>
</dbReference>
<keyword evidence="1" id="KW-1133">Transmembrane helix</keyword>
<keyword evidence="1" id="KW-0812">Transmembrane</keyword>
<name>A0A5S3XPC6_9GAMM</name>
<organism evidence="3 5">
    <name type="scientific">Pseudoalteromonas citrea</name>
    <dbReference type="NCBI Taxonomy" id="43655"/>
    <lineage>
        <taxon>Bacteria</taxon>
        <taxon>Pseudomonadati</taxon>
        <taxon>Pseudomonadota</taxon>
        <taxon>Gammaproteobacteria</taxon>
        <taxon>Alteromonadales</taxon>
        <taxon>Pseudoalteromonadaceae</taxon>
        <taxon>Pseudoalteromonas</taxon>
    </lineage>
</organism>
<feature type="transmembrane region" description="Helical" evidence="1">
    <location>
        <begin position="326"/>
        <end position="343"/>
    </location>
</feature>
<feature type="transmembrane region" description="Helical" evidence="1">
    <location>
        <begin position="141"/>
        <end position="173"/>
    </location>
</feature>
<reference evidence="3" key="3">
    <citation type="submission" date="2019-09" db="EMBL/GenBank/DDBJ databases">
        <title>Co-occurence of chitin degradation, pigmentation and bioactivity in marine Pseudoalteromonas.</title>
        <authorList>
            <person name="Sonnenschein E.C."/>
            <person name="Bech P.K."/>
        </authorList>
    </citation>
    <scope>NUCLEOTIDE SEQUENCE</scope>
    <source>
        <strain evidence="3">S2231</strain>
    </source>
</reference>
<dbReference type="Proteomes" id="UP000305730">
    <property type="component" value="Unassembled WGS sequence"/>
</dbReference>
<evidence type="ECO:0000313" key="4">
    <source>
        <dbReference type="Proteomes" id="UP000305730"/>
    </source>
</evidence>